<organism evidence="1 2">
    <name type="scientific">Brevibacillus choshinensis</name>
    <dbReference type="NCBI Taxonomy" id="54911"/>
    <lineage>
        <taxon>Bacteria</taxon>
        <taxon>Bacillati</taxon>
        <taxon>Bacillota</taxon>
        <taxon>Bacilli</taxon>
        <taxon>Bacillales</taxon>
        <taxon>Paenibacillaceae</taxon>
        <taxon>Brevibacillus</taxon>
    </lineage>
</organism>
<gene>
    <name evidence="1" type="ORF">JNE38_00905</name>
</gene>
<evidence type="ECO:0000313" key="2">
    <source>
        <dbReference type="Proteomes" id="UP000596248"/>
    </source>
</evidence>
<dbReference type="EMBL" id="CP069127">
    <property type="protein sequence ID" value="QRG67831.1"/>
    <property type="molecule type" value="Genomic_DNA"/>
</dbReference>
<evidence type="ECO:0000313" key="1">
    <source>
        <dbReference type="EMBL" id="QRG67831.1"/>
    </source>
</evidence>
<keyword evidence="2" id="KW-1185">Reference proteome</keyword>
<proteinExistence type="predicted"/>
<protein>
    <submittedName>
        <fullName evidence="1">Uncharacterized protein</fullName>
    </submittedName>
</protein>
<name>A0ABX7FNM8_BRECH</name>
<dbReference type="Proteomes" id="UP000596248">
    <property type="component" value="Chromosome"/>
</dbReference>
<reference evidence="1 2" key="1">
    <citation type="submission" date="2021-01" db="EMBL/GenBank/DDBJ databases">
        <title>Identification of strong promoters based on the transcriptome of Brevibacillus choshinensis.</title>
        <authorList>
            <person name="Yao D."/>
            <person name="Zhang K."/>
            <person name="Wu J."/>
        </authorList>
    </citation>
    <scope>NUCLEOTIDE SEQUENCE [LARGE SCALE GENOMIC DNA]</scope>
    <source>
        <strain evidence="1 2">HPD31-SP3</strain>
    </source>
</reference>
<dbReference type="RefSeq" id="WP_203354870.1">
    <property type="nucleotide sequence ID" value="NZ_CP069127.1"/>
</dbReference>
<sequence length="110" mass="12312">MSTVNYHFVFNASLAIAFGYHNPHKPKILSPSSLLPAKFWVIFFCCRICTMEDNCSILSKRILDRTQKWYTFPETRMAVDGHGAASCKGDDADGHARHALLLPESISHSA</sequence>
<accession>A0ABX7FNM8</accession>